<proteinExistence type="predicted"/>
<protein>
    <recommendedName>
        <fullName evidence="4">Lipocalin-like domain-containing protein</fullName>
    </recommendedName>
</protein>
<accession>A0A1K2IGU9</accession>
<evidence type="ECO:0000313" key="3">
    <source>
        <dbReference type="Proteomes" id="UP000182544"/>
    </source>
</evidence>
<name>A0A1K2IGU9_9FLAO</name>
<reference evidence="2 3" key="1">
    <citation type="submission" date="2016-10" db="EMBL/GenBank/DDBJ databases">
        <authorList>
            <person name="de Groot N.N."/>
        </authorList>
    </citation>
    <scope>NUCLEOTIDE SEQUENCE [LARGE SCALE GENOMIC DNA]</scope>
    <source>
        <strain evidence="2 3">DSM 18180</strain>
    </source>
</reference>
<keyword evidence="3" id="KW-1185">Reference proteome</keyword>
<feature type="signal peptide" evidence="1">
    <location>
        <begin position="1"/>
        <end position="23"/>
    </location>
</feature>
<evidence type="ECO:0000256" key="1">
    <source>
        <dbReference type="SAM" id="SignalP"/>
    </source>
</evidence>
<gene>
    <name evidence="2" type="ORF">SAMN05428642_102195</name>
</gene>
<dbReference type="PROSITE" id="PS51257">
    <property type="entry name" value="PROKAR_LIPOPROTEIN"/>
    <property type="match status" value="1"/>
</dbReference>
<sequence length="167" mass="19159">MIKIKFLLLLTTILLIAISCSNSDDTVVEISYSAEDLQKMHSNSSKSWRIDNFYDDYEQNILSDFNDCYKDDTFNFFKDTNIIETQLGDMPCVSIIGNQEIATITYNFYENTGEVFINVTRSETNGTNFKTLFFLLELEELSDTKMVFSSGEKGNYGKTLVFVSKKN</sequence>
<dbReference type="Proteomes" id="UP000182544">
    <property type="component" value="Unassembled WGS sequence"/>
</dbReference>
<keyword evidence="1" id="KW-0732">Signal</keyword>
<dbReference type="EMBL" id="FPKV01000002">
    <property type="protein sequence ID" value="SFZ91657.1"/>
    <property type="molecule type" value="Genomic_DNA"/>
</dbReference>
<dbReference type="AlphaFoldDB" id="A0A1K2IGU9"/>
<dbReference type="RefSeq" id="WP_072401186.1">
    <property type="nucleotide sequence ID" value="NZ_FPKV01000002.1"/>
</dbReference>
<organism evidence="2 3">
    <name type="scientific">Flaviramulus basaltis</name>
    <dbReference type="NCBI Taxonomy" id="369401"/>
    <lineage>
        <taxon>Bacteria</taxon>
        <taxon>Pseudomonadati</taxon>
        <taxon>Bacteroidota</taxon>
        <taxon>Flavobacteriia</taxon>
        <taxon>Flavobacteriales</taxon>
        <taxon>Flavobacteriaceae</taxon>
        <taxon>Flaviramulus</taxon>
    </lineage>
</organism>
<evidence type="ECO:0008006" key="4">
    <source>
        <dbReference type="Google" id="ProtNLM"/>
    </source>
</evidence>
<feature type="chain" id="PRO_5013131811" description="Lipocalin-like domain-containing protein" evidence="1">
    <location>
        <begin position="24"/>
        <end position="167"/>
    </location>
</feature>
<dbReference type="OrthoDB" id="1426257at2"/>
<evidence type="ECO:0000313" key="2">
    <source>
        <dbReference type="EMBL" id="SFZ91657.1"/>
    </source>
</evidence>